<comment type="similarity">
    <text evidence="1">Belongs to the protease inhibitor I13 (potato type I serine protease inhibitor) family.</text>
</comment>
<reference evidence="4" key="1">
    <citation type="submission" date="2021-01" db="UniProtKB">
        <authorList>
            <consortium name="EnsemblPlants"/>
        </authorList>
    </citation>
    <scope>IDENTIFICATION</scope>
</reference>
<proteinExistence type="inferred from homology"/>
<dbReference type="Gramene" id="Kaladp0067s0020.1.v1.1">
    <property type="protein sequence ID" value="Kaladp0067s0020.1.v1.1"/>
    <property type="gene ID" value="Kaladp0067s0020.v1.1"/>
</dbReference>
<evidence type="ECO:0000256" key="3">
    <source>
        <dbReference type="ARBA" id="ARBA00022900"/>
    </source>
</evidence>
<name>A0A7N0UHQ4_KALFE</name>
<dbReference type="PROSITE" id="PS00285">
    <property type="entry name" value="POTATO_INHIBITOR"/>
    <property type="match status" value="1"/>
</dbReference>
<dbReference type="Pfam" id="PF00280">
    <property type="entry name" value="potato_inhibit"/>
    <property type="match status" value="1"/>
</dbReference>
<evidence type="ECO:0008006" key="6">
    <source>
        <dbReference type="Google" id="ProtNLM"/>
    </source>
</evidence>
<dbReference type="OMA" id="CCNIVWI"/>
<dbReference type="GO" id="GO:0004867">
    <property type="term" value="F:serine-type endopeptidase inhibitor activity"/>
    <property type="evidence" value="ECO:0007669"/>
    <property type="project" value="UniProtKB-KW"/>
</dbReference>
<dbReference type="Gene3D" id="3.30.10.10">
    <property type="entry name" value="Trypsin Inhibitor V, subunit A"/>
    <property type="match status" value="1"/>
</dbReference>
<sequence>MEFPRCDSLGCSDVICCPGKQSWPELVGMRAQDAKAIIECENPNVKVVIATREVYRIPDLCCNIVWIYVDDVDNGVVTSVPAVG</sequence>
<dbReference type="Proteomes" id="UP000594263">
    <property type="component" value="Unplaced"/>
</dbReference>
<keyword evidence="2" id="KW-0646">Protease inhibitor</keyword>
<dbReference type="AlphaFoldDB" id="A0A7N0UHQ4"/>
<keyword evidence="3" id="KW-0722">Serine protease inhibitor</keyword>
<keyword evidence="5" id="KW-1185">Reference proteome</keyword>
<accession>A0A7N0UHQ4</accession>
<dbReference type="SUPFAM" id="SSF54654">
    <property type="entry name" value="CI-2 family of serine protease inhibitors"/>
    <property type="match status" value="1"/>
</dbReference>
<evidence type="ECO:0000313" key="5">
    <source>
        <dbReference type="Proteomes" id="UP000594263"/>
    </source>
</evidence>
<organism evidence="4 5">
    <name type="scientific">Kalanchoe fedtschenkoi</name>
    <name type="common">Lavender scallops</name>
    <name type="synonym">South American air plant</name>
    <dbReference type="NCBI Taxonomy" id="63787"/>
    <lineage>
        <taxon>Eukaryota</taxon>
        <taxon>Viridiplantae</taxon>
        <taxon>Streptophyta</taxon>
        <taxon>Embryophyta</taxon>
        <taxon>Tracheophyta</taxon>
        <taxon>Spermatophyta</taxon>
        <taxon>Magnoliopsida</taxon>
        <taxon>eudicotyledons</taxon>
        <taxon>Gunneridae</taxon>
        <taxon>Pentapetalae</taxon>
        <taxon>Saxifragales</taxon>
        <taxon>Crassulaceae</taxon>
        <taxon>Kalanchoe</taxon>
    </lineage>
</organism>
<protein>
    <recommendedName>
        <fullName evidence="6">Proteinase inhibitor</fullName>
    </recommendedName>
</protein>
<evidence type="ECO:0000313" key="4">
    <source>
        <dbReference type="EnsemblPlants" id="Kaladp0067s0020.1.v1.1"/>
    </source>
</evidence>
<dbReference type="PANTHER" id="PTHR33091:SF99">
    <property type="entry name" value="INHIBITOR OF TRYPSIN_HAGEMAN FACTOR-LIKE PROTEIN-RELATED"/>
    <property type="match status" value="1"/>
</dbReference>
<evidence type="ECO:0000256" key="2">
    <source>
        <dbReference type="ARBA" id="ARBA00022690"/>
    </source>
</evidence>
<evidence type="ECO:0000256" key="1">
    <source>
        <dbReference type="ARBA" id="ARBA00008210"/>
    </source>
</evidence>
<dbReference type="PANTHER" id="PTHR33091">
    <property type="entry name" value="PROTEIN, PUTATIVE, EXPRESSED-RELATED"/>
    <property type="match status" value="1"/>
</dbReference>
<dbReference type="EnsemblPlants" id="Kaladp0067s0020.1.v1.1">
    <property type="protein sequence ID" value="Kaladp0067s0020.1.v1.1"/>
    <property type="gene ID" value="Kaladp0067s0020.v1.1"/>
</dbReference>
<dbReference type="InterPro" id="IPR036354">
    <property type="entry name" value="Prot_inh_pot1_sf"/>
</dbReference>
<dbReference type="GO" id="GO:0009611">
    <property type="term" value="P:response to wounding"/>
    <property type="evidence" value="ECO:0007669"/>
    <property type="project" value="InterPro"/>
</dbReference>
<dbReference type="InterPro" id="IPR000864">
    <property type="entry name" value="Prot_inh_pot1"/>
</dbReference>